<protein>
    <recommendedName>
        <fullName evidence="1">DUF551 domain-containing protein</fullName>
    </recommendedName>
</protein>
<dbReference type="EMBL" id="BK032557">
    <property type="protein sequence ID" value="DAF47627.1"/>
    <property type="molecule type" value="Genomic_DNA"/>
</dbReference>
<feature type="domain" description="DUF551" evidence="1">
    <location>
        <begin position="51"/>
        <end position="84"/>
    </location>
</feature>
<evidence type="ECO:0000313" key="2">
    <source>
        <dbReference type="EMBL" id="DAF47627.1"/>
    </source>
</evidence>
<dbReference type="Pfam" id="PF04448">
    <property type="entry name" value="DUF551"/>
    <property type="match status" value="1"/>
</dbReference>
<accession>A0A8S5S9Y5</accession>
<dbReference type="InterPro" id="IPR007539">
    <property type="entry name" value="DUF551"/>
</dbReference>
<organism evidence="2">
    <name type="scientific">Myoviridae sp. ctByu2</name>
    <dbReference type="NCBI Taxonomy" id="2827668"/>
    <lineage>
        <taxon>Viruses</taxon>
        <taxon>Duplodnaviria</taxon>
        <taxon>Heunggongvirae</taxon>
        <taxon>Uroviricota</taxon>
        <taxon>Caudoviricetes</taxon>
    </lineage>
</organism>
<reference evidence="2" key="1">
    <citation type="journal article" date="2021" name="Proc. Natl. Acad. Sci. U.S.A.">
        <title>A Catalog of Tens of Thousands of Viruses from Human Metagenomes Reveals Hidden Associations with Chronic Diseases.</title>
        <authorList>
            <person name="Tisza M.J."/>
            <person name="Buck C.B."/>
        </authorList>
    </citation>
    <scope>NUCLEOTIDE SEQUENCE</scope>
    <source>
        <strain evidence="2">CtByu2</strain>
    </source>
</reference>
<proteinExistence type="predicted"/>
<sequence length="110" mass="12968">MKQTVEKEAISFANKCRIANIKGGLDYPYDELDMRNAFEEGAKWQSKQSPWISVEERLPEYPCWVLVTCKEYKYRILFYCEGKFYTDKSLTSYDGSVLFWIPIPSLDKDL</sequence>
<name>A0A8S5S9Y5_9CAUD</name>
<evidence type="ECO:0000259" key="1">
    <source>
        <dbReference type="Pfam" id="PF04448"/>
    </source>
</evidence>